<dbReference type="GO" id="GO:0006508">
    <property type="term" value="P:proteolysis"/>
    <property type="evidence" value="ECO:0007669"/>
    <property type="project" value="InterPro"/>
</dbReference>
<evidence type="ECO:0000313" key="2">
    <source>
        <dbReference type="Proteomes" id="UP000001025"/>
    </source>
</evidence>
<dbReference type="AlphaFoldDB" id="Q7UGG1"/>
<reference evidence="1 2" key="1">
    <citation type="journal article" date="2003" name="Proc. Natl. Acad. Sci. U.S.A.">
        <title>Complete genome sequence of the marine planctomycete Pirellula sp. strain 1.</title>
        <authorList>
            <person name="Gloeckner F.O."/>
            <person name="Kube M."/>
            <person name="Bauer M."/>
            <person name="Teeling H."/>
            <person name="Lombardot T."/>
            <person name="Ludwig W."/>
            <person name="Gade D."/>
            <person name="Beck A."/>
            <person name="Borzym K."/>
            <person name="Heitmann K."/>
            <person name="Rabus R."/>
            <person name="Schlesner H."/>
            <person name="Amann R."/>
            <person name="Reinhardt R."/>
        </authorList>
    </citation>
    <scope>NUCLEOTIDE SEQUENCE [LARGE SCALE GENOMIC DNA]</scope>
    <source>
        <strain evidence="2">DSM 10527 / NCIMB 13988 / SH1</strain>
    </source>
</reference>
<dbReference type="eggNOG" id="COG0465">
    <property type="taxonomic scope" value="Bacteria"/>
</dbReference>
<protein>
    <recommendedName>
        <fullName evidence="3">Cell division protein FtsH</fullName>
    </recommendedName>
</protein>
<proteinExistence type="predicted"/>
<dbReference type="GO" id="GO:0004176">
    <property type="term" value="F:ATP-dependent peptidase activity"/>
    <property type="evidence" value="ECO:0007669"/>
    <property type="project" value="InterPro"/>
</dbReference>
<dbReference type="Gene3D" id="1.20.58.760">
    <property type="entry name" value="Peptidase M41"/>
    <property type="match status" value="1"/>
</dbReference>
<accession>Q7UGG1</accession>
<dbReference type="HOGENOM" id="CLU_109819_0_0_0"/>
<dbReference type="InParanoid" id="Q7UGG1"/>
<evidence type="ECO:0008006" key="3">
    <source>
        <dbReference type="Google" id="ProtNLM"/>
    </source>
</evidence>
<evidence type="ECO:0000313" key="1">
    <source>
        <dbReference type="EMBL" id="CAD78368.1"/>
    </source>
</evidence>
<dbReference type="GO" id="GO:0004222">
    <property type="term" value="F:metalloendopeptidase activity"/>
    <property type="evidence" value="ECO:0007669"/>
    <property type="project" value="InterPro"/>
</dbReference>
<dbReference type="Proteomes" id="UP000001025">
    <property type="component" value="Chromosome"/>
</dbReference>
<keyword evidence="2" id="KW-1185">Reference proteome</keyword>
<dbReference type="EMBL" id="BX294141">
    <property type="protein sequence ID" value="CAD78368.1"/>
    <property type="molecule type" value="Genomic_DNA"/>
</dbReference>
<gene>
    <name evidence="1" type="ordered locus">RB5241</name>
</gene>
<dbReference type="KEGG" id="rba:RB5241"/>
<dbReference type="STRING" id="243090.RB5241"/>
<dbReference type="SUPFAM" id="SSF140990">
    <property type="entry name" value="FtsH protease domain-like"/>
    <property type="match status" value="1"/>
</dbReference>
<dbReference type="OrthoDB" id="263464at2"/>
<dbReference type="InterPro" id="IPR037219">
    <property type="entry name" value="Peptidase_M41-like"/>
</dbReference>
<name>Q7UGG1_RHOBA</name>
<dbReference type="GO" id="GO:0005524">
    <property type="term" value="F:ATP binding"/>
    <property type="evidence" value="ECO:0007669"/>
    <property type="project" value="InterPro"/>
</dbReference>
<dbReference type="PATRIC" id="fig|243090.15.peg.2511"/>
<organism evidence="1 2">
    <name type="scientific">Rhodopirellula baltica (strain DSM 10527 / NCIMB 13988 / SH1)</name>
    <dbReference type="NCBI Taxonomy" id="243090"/>
    <lineage>
        <taxon>Bacteria</taxon>
        <taxon>Pseudomonadati</taxon>
        <taxon>Planctomycetota</taxon>
        <taxon>Planctomycetia</taxon>
        <taxon>Pirellulales</taxon>
        <taxon>Pirellulaceae</taxon>
        <taxon>Rhodopirellula</taxon>
    </lineage>
</organism>
<sequence length="219" mass="24643">MITCGGFFMLQCLASPIEFVRSCKSPVAATMIVATKHQRDEWLMDWTWPDDDDELVTAYHEAGHAIVGCALGAQIDRVTLSQASIFDDEDGDLPRRFGDCIVNWGRVDPSDTWQRQRELLTVLAGPVAEFVYQSGDEDLLDVRAWESDWRQAQLCAAALKPQAAQQIRLMREAIVRLRKIVASDPCWSAIAALADELMLGDEIEGEQVADLVRFWWSRA</sequence>
<dbReference type="EnsemblBacteria" id="CAD78368">
    <property type="protein sequence ID" value="CAD78368"/>
    <property type="gene ID" value="RB5241"/>
</dbReference>